<proteinExistence type="predicted"/>
<dbReference type="EMBL" id="JACMSC010000011">
    <property type="protein sequence ID" value="KAG6501540.1"/>
    <property type="molecule type" value="Genomic_DNA"/>
</dbReference>
<comment type="caution">
    <text evidence="2">The sequence shown here is derived from an EMBL/GenBank/DDBJ whole genome shotgun (WGS) entry which is preliminary data.</text>
</comment>
<name>A0A8J5G6L4_ZINOF</name>
<evidence type="ECO:0000313" key="2">
    <source>
        <dbReference type="EMBL" id="KAG6501540.1"/>
    </source>
</evidence>
<protein>
    <submittedName>
        <fullName evidence="2">Uncharacterized protein</fullName>
    </submittedName>
</protein>
<keyword evidence="1" id="KW-0472">Membrane</keyword>
<evidence type="ECO:0000256" key="1">
    <source>
        <dbReference type="SAM" id="Phobius"/>
    </source>
</evidence>
<sequence length="86" mass="9722">MQQAMDCHQHSCTRASMTPLRVPIRKWIVIVLVLHHLCCNLLIARFNCEFQLSSFLDEGFSGSIKIVLSVSFSQQPSLQISGISQF</sequence>
<keyword evidence="1" id="KW-0812">Transmembrane</keyword>
<gene>
    <name evidence="2" type="ORF">ZIOFF_041421</name>
</gene>
<dbReference type="Proteomes" id="UP000734854">
    <property type="component" value="Unassembled WGS sequence"/>
</dbReference>
<feature type="transmembrane region" description="Helical" evidence="1">
    <location>
        <begin position="27"/>
        <end position="46"/>
    </location>
</feature>
<keyword evidence="3" id="KW-1185">Reference proteome</keyword>
<accession>A0A8J5G6L4</accession>
<organism evidence="2 3">
    <name type="scientific">Zingiber officinale</name>
    <name type="common">Ginger</name>
    <name type="synonym">Amomum zingiber</name>
    <dbReference type="NCBI Taxonomy" id="94328"/>
    <lineage>
        <taxon>Eukaryota</taxon>
        <taxon>Viridiplantae</taxon>
        <taxon>Streptophyta</taxon>
        <taxon>Embryophyta</taxon>
        <taxon>Tracheophyta</taxon>
        <taxon>Spermatophyta</taxon>
        <taxon>Magnoliopsida</taxon>
        <taxon>Liliopsida</taxon>
        <taxon>Zingiberales</taxon>
        <taxon>Zingiberaceae</taxon>
        <taxon>Zingiber</taxon>
    </lineage>
</organism>
<evidence type="ECO:0000313" key="3">
    <source>
        <dbReference type="Proteomes" id="UP000734854"/>
    </source>
</evidence>
<keyword evidence="1" id="KW-1133">Transmembrane helix</keyword>
<dbReference type="AlphaFoldDB" id="A0A8J5G6L4"/>
<reference evidence="2 3" key="1">
    <citation type="submission" date="2020-08" db="EMBL/GenBank/DDBJ databases">
        <title>Plant Genome Project.</title>
        <authorList>
            <person name="Zhang R.-G."/>
        </authorList>
    </citation>
    <scope>NUCLEOTIDE SEQUENCE [LARGE SCALE GENOMIC DNA]</scope>
    <source>
        <tissue evidence="2">Rhizome</tissue>
    </source>
</reference>